<sequence>MASQEIQAILEEYIFNELPTHLLYVPHMRLMRREEVQMHFQPLVAEIGESLQDSITAHPLQTSRARTIRDLVKRRVKYAIFSHRWLRVGEPTFQDMLRGDMKGGPGYEKLKEFCNKAGEYGCDFVWSDTCCIDKTSSAELDEAIRSMCRWYQNSDVCIAYLADSTTIIDFEHEMWFRRGWTLQEMLAPKRIKLYNKGWIPFSGDENDKNGGNVLLAISSVTKIPLHDLEDFKPGMDRVAEKMSWASRRRTTRVEDVAYSLIGIFDVSLAIAYGEGERAFYRLLAAIIQDSNGLDIFYWKGERSLYNRALPKSPACYPWLDSRLLNSPGPQPALFNHGSNLVGDQSPALTNRGLRLNVLLVEVKFVRWQPAYAQHPDAIIEMVFRASPLHGLEEDVTITTSSGEYTIHSHFDYAVGIIDYHNMGYGEEVFADSSRMYTAFLLARARGERPGPPYEPWCKIPTENVVKIQPRSTIRSAPDTIYHTR</sequence>
<evidence type="ECO:0000313" key="2">
    <source>
        <dbReference type="Proteomes" id="UP000790709"/>
    </source>
</evidence>
<reference evidence="1" key="1">
    <citation type="journal article" date="2021" name="New Phytol.">
        <title>Evolutionary innovations through gain and loss of genes in the ectomycorrhizal Boletales.</title>
        <authorList>
            <person name="Wu G."/>
            <person name="Miyauchi S."/>
            <person name="Morin E."/>
            <person name="Kuo A."/>
            <person name="Drula E."/>
            <person name="Varga T."/>
            <person name="Kohler A."/>
            <person name="Feng B."/>
            <person name="Cao Y."/>
            <person name="Lipzen A."/>
            <person name="Daum C."/>
            <person name="Hundley H."/>
            <person name="Pangilinan J."/>
            <person name="Johnson J."/>
            <person name="Barry K."/>
            <person name="LaButti K."/>
            <person name="Ng V."/>
            <person name="Ahrendt S."/>
            <person name="Min B."/>
            <person name="Choi I.G."/>
            <person name="Park H."/>
            <person name="Plett J.M."/>
            <person name="Magnuson J."/>
            <person name="Spatafora J.W."/>
            <person name="Nagy L.G."/>
            <person name="Henrissat B."/>
            <person name="Grigoriev I.V."/>
            <person name="Yang Z.L."/>
            <person name="Xu J."/>
            <person name="Martin F.M."/>
        </authorList>
    </citation>
    <scope>NUCLEOTIDE SEQUENCE</scope>
    <source>
        <strain evidence="1">KUC20120723A-06</strain>
    </source>
</reference>
<organism evidence="1 2">
    <name type="scientific">Leucogyrophana mollusca</name>
    <dbReference type="NCBI Taxonomy" id="85980"/>
    <lineage>
        <taxon>Eukaryota</taxon>
        <taxon>Fungi</taxon>
        <taxon>Dikarya</taxon>
        <taxon>Basidiomycota</taxon>
        <taxon>Agaricomycotina</taxon>
        <taxon>Agaricomycetes</taxon>
        <taxon>Agaricomycetidae</taxon>
        <taxon>Boletales</taxon>
        <taxon>Boletales incertae sedis</taxon>
        <taxon>Leucogyrophana</taxon>
    </lineage>
</organism>
<proteinExistence type="predicted"/>
<evidence type="ECO:0000313" key="1">
    <source>
        <dbReference type="EMBL" id="KAH7918353.1"/>
    </source>
</evidence>
<dbReference type="EMBL" id="MU266801">
    <property type="protein sequence ID" value="KAH7918353.1"/>
    <property type="molecule type" value="Genomic_DNA"/>
</dbReference>
<name>A0ACB8AZQ6_9AGAM</name>
<gene>
    <name evidence="1" type="ORF">BV22DRAFT_1041820</name>
</gene>
<accession>A0ACB8AZQ6</accession>
<dbReference type="Proteomes" id="UP000790709">
    <property type="component" value="Unassembled WGS sequence"/>
</dbReference>
<comment type="caution">
    <text evidence="1">The sequence shown here is derived from an EMBL/GenBank/DDBJ whole genome shotgun (WGS) entry which is preliminary data.</text>
</comment>
<protein>
    <submittedName>
        <fullName evidence="1">Uncharacterized protein</fullName>
    </submittedName>
</protein>
<keyword evidence="2" id="KW-1185">Reference proteome</keyword>